<proteinExistence type="predicted"/>
<keyword evidence="3" id="KW-1185">Reference proteome</keyword>
<reference evidence="2 3" key="1">
    <citation type="submission" date="2020-04" db="EMBL/GenBank/DDBJ databases">
        <authorList>
            <person name="Doyle D.A."/>
        </authorList>
    </citation>
    <scope>NUCLEOTIDE SEQUENCE [LARGE SCALE GENOMIC DNA]</scope>
    <source>
        <strain evidence="2 3">P21</strain>
    </source>
</reference>
<dbReference type="RefSeq" id="WP_169295915.1">
    <property type="nucleotide sequence ID" value="NZ_JABBNI010000004.1"/>
</dbReference>
<reference evidence="2 3" key="2">
    <citation type="submission" date="2020-06" db="EMBL/GenBank/DDBJ databases">
        <title>Complete Genome Sequence of Clostridium muelleri sp. nov. P21T, an Acid-Alcohol Producing Acetogen Isolated from Old Hay.</title>
        <authorList>
            <person name="Duncan K.E."/>
            <person name="Tanner R.S."/>
        </authorList>
    </citation>
    <scope>NUCLEOTIDE SEQUENCE [LARGE SCALE GENOMIC DNA]</scope>
    <source>
        <strain evidence="2 3">P21</strain>
    </source>
</reference>
<organism evidence="2 3">
    <name type="scientific">Clostridium muellerianum</name>
    <dbReference type="NCBI Taxonomy" id="2716538"/>
    <lineage>
        <taxon>Bacteria</taxon>
        <taxon>Bacillati</taxon>
        <taxon>Bacillota</taxon>
        <taxon>Clostridia</taxon>
        <taxon>Eubacteriales</taxon>
        <taxon>Clostridiaceae</taxon>
        <taxon>Clostridium</taxon>
    </lineage>
</organism>
<protein>
    <submittedName>
        <fullName evidence="2">DUF2975 domain-containing protein</fullName>
    </submittedName>
</protein>
<feature type="transmembrane region" description="Helical" evidence="1">
    <location>
        <begin position="92"/>
        <end position="108"/>
    </location>
</feature>
<dbReference type="Proteomes" id="UP000537131">
    <property type="component" value="Unassembled WGS sequence"/>
</dbReference>
<sequence length="166" mass="19497">MIKSSMEDVKKFEFFNTFLKVLFYIEVVLCILLPIGLCALADHFKFIPPNIFMTILFFISFISCIVITNELIKINKTLIEKNPFTFNNVKSMRSMAFNIFIIGIYIFIKDRMVFGYKGIFCVRFNQYGPYCDMNFLIFIIMGIFMIILSEIFSQSIKIKEDNDLTI</sequence>
<gene>
    <name evidence="2" type="ORF">HBE96_01040</name>
</gene>
<keyword evidence="1" id="KW-1133">Transmembrane helix</keyword>
<evidence type="ECO:0000256" key="1">
    <source>
        <dbReference type="SAM" id="Phobius"/>
    </source>
</evidence>
<feature type="transmembrane region" description="Helical" evidence="1">
    <location>
        <begin position="21"/>
        <end position="44"/>
    </location>
</feature>
<keyword evidence="1" id="KW-0472">Membrane</keyword>
<dbReference type="Pfam" id="PF11188">
    <property type="entry name" value="DUF2975"/>
    <property type="match status" value="1"/>
</dbReference>
<feature type="transmembrane region" description="Helical" evidence="1">
    <location>
        <begin position="50"/>
        <end position="72"/>
    </location>
</feature>
<feature type="transmembrane region" description="Helical" evidence="1">
    <location>
        <begin position="133"/>
        <end position="152"/>
    </location>
</feature>
<dbReference type="InterPro" id="IPR021354">
    <property type="entry name" value="DUF2975"/>
</dbReference>
<evidence type="ECO:0000313" key="3">
    <source>
        <dbReference type="Proteomes" id="UP000537131"/>
    </source>
</evidence>
<dbReference type="AlphaFoldDB" id="A0A7Y0HKV5"/>
<name>A0A7Y0HKV5_9CLOT</name>
<dbReference type="EMBL" id="JABBNI010000004">
    <property type="protein sequence ID" value="NMM61304.1"/>
    <property type="molecule type" value="Genomic_DNA"/>
</dbReference>
<keyword evidence="1" id="KW-0812">Transmembrane</keyword>
<evidence type="ECO:0000313" key="2">
    <source>
        <dbReference type="EMBL" id="NMM61304.1"/>
    </source>
</evidence>
<comment type="caution">
    <text evidence="2">The sequence shown here is derived from an EMBL/GenBank/DDBJ whole genome shotgun (WGS) entry which is preliminary data.</text>
</comment>
<accession>A0A7Y0HKV5</accession>